<dbReference type="Proteomes" id="UP000885695">
    <property type="component" value="Unassembled WGS sequence"/>
</dbReference>
<organism evidence="1">
    <name type="scientific">candidate division CPR3 bacterium</name>
    <dbReference type="NCBI Taxonomy" id="2268181"/>
    <lineage>
        <taxon>Bacteria</taxon>
        <taxon>Bacteria division CPR3</taxon>
    </lineage>
</organism>
<dbReference type="AlphaFoldDB" id="A0A7C1P5U1"/>
<reference evidence="1" key="1">
    <citation type="journal article" date="2020" name="mSystems">
        <title>Genome- and Community-Level Interaction Insights into Carbon Utilization and Element Cycling Functions of Hydrothermarchaeota in Hydrothermal Sediment.</title>
        <authorList>
            <person name="Zhou Z."/>
            <person name="Liu Y."/>
            <person name="Xu W."/>
            <person name="Pan J."/>
            <person name="Luo Z.H."/>
            <person name="Li M."/>
        </authorList>
    </citation>
    <scope>NUCLEOTIDE SEQUENCE [LARGE SCALE GENOMIC DNA]</scope>
    <source>
        <strain evidence="1">HyVt-369</strain>
    </source>
</reference>
<dbReference type="EMBL" id="DRHL01000123">
    <property type="protein sequence ID" value="HEB13751.1"/>
    <property type="molecule type" value="Genomic_DNA"/>
</dbReference>
<accession>A0A7C1P5U1</accession>
<gene>
    <name evidence="1" type="ORF">ENI13_02090</name>
</gene>
<evidence type="ECO:0000313" key="1">
    <source>
        <dbReference type="EMBL" id="HEB13751.1"/>
    </source>
</evidence>
<proteinExistence type="predicted"/>
<sequence length="118" mass="13696">MSDTPAVLEKIKRLRKEFSVEGDPAAKATINQMEVAVKKAMVLDDLMKHDGFKQLLELLKERFQGANYLLANDRTLDEKQRETLFNQKENAIWLIDIFKVERSVIEDVEEEVDSNLEE</sequence>
<protein>
    <submittedName>
        <fullName evidence="1">Uncharacterized protein</fullName>
    </submittedName>
</protein>
<comment type="caution">
    <text evidence="1">The sequence shown here is derived from an EMBL/GenBank/DDBJ whole genome shotgun (WGS) entry which is preliminary data.</text>
</comment>
<name>A0A7C1P5U1_UNCC3</name>